<dbReference type="CDD" id="cd04196">
    <property type="entry name" value="GT_2_like_d"/>
    <property type="match status" value="1"/>
</dbReference>
<organism evidence="2 3">
    <name type="scientific">Vibrio inusitatus NBRC 102082</name>
    <dbReference type="NCBI Taxonomy" id="1219070"/>
    <lineage>
        <taxon>Bacteria</taxon>
        <taxon>Pseudomonadati</taxon>
        <taxon>Pseudomonadota</taxon>
        <taxon>Gammaproteobacteria</taxon>
        <taxon>Vibrionales</taxon>
        <taxon>Vibrionaceae</taxon>
        <taxon>Vibrio</taxon>
    </lineage>
</organism>
<comment type="caution">
    <text evidence="2">The sequence shown here is derived from an EMBL/GenBank/DDBJ whole genome shotgun (WGS) entry which is preliminary data.</text>
</comment>
<dbReference type="OrthoDB" id="9802649at2"/>
<dbReference type="InterPro" id="IPR029044">
    <property type="entry name" value="Nucleotide-diphossugar_trans"/>
</dbReference>
<dbReference type="RefSeq" id="WP_141346801.1">
    <property type="nucleotide sequence ID" value="NZ_BJLF01000018.1"/>
</dbReference>
<proteinExistence type="predicted"/>
<name>A0A4Y3HZ82_9VIBR</name>
<evidence type="ECO:0000313" key="3">
    <source>
        <dbReference type="Proteomes" id="UP000318717"/>
    </source>
</evidence>
<dbReference type="SUPFAM" id="SSF53448">
    <property type="entry name" value="Nucleotide-diphospho-sugar transferases"/>
    <property type="match status" value="1"/>
</dbReference>
<gene>
    <name evidence="2" type="ORF">VIN01S_31590</name>
</gene>
<accession>A0A4Y3HZ82</accession>
<dbReference type="GO" id="GO:0016758">
    <property type="term" value="F:hexosyltransferase activity"/>
    <property type="evidence" value="ECO:0007669"/>
    <property type="project" value="UniProtKB-ARBA"/>
</dbReference>
<dbReference type="Gene3D" id="3.90.550.10">
    <property type="entry name" value="Spore Coat Polysaccharide Biosynthesis Protein SpsA, Chain A"/>
    <property type="match status" value="1"/>
</dbReference>
<dbReference type="Proteomes" id="UP000318717">
    <property type="component" value="Unassembled WGS sequence"/>
</dbReference>
<evidence type="ECO:0000259" key="1">
    <source>
        <dbReference type="Pfam" id="PF00535"/>
    </source>
</evidence>
<evidence type="ECO:0000313" key="2">
    <source>
        <dbReference type="EMBL" id="GEA52355.1"/>
    </source>
</evidence>
<sequence>MIKRIGKMNISNSSTIEIVMAIYKPNHYIIEQLNSIINQTYYSRISRIIIVNDSPTIDDTIYQKIISFEKVDYFVNESGFHGAKNNFSHGLSLTKSEYVMLCDQDDVWLPRKIEATLNEALLKDEGRPLLVCTDVRIVDDKLNLLQDSMFALRSYPFDKLGVYRGKPLYRNISPGCTMLVNRALLDISLPIPAAALMHDWWLVSLASLKGNISILNVPTMLYRQHSNNAIGAGNLGERNNSLKSFVSRFVLFVRFKLLWTRQFAKVLLWCKNDN</sequence>
<reference evidence="2 3" key="1">
    <citation type="submission" date="2019-06" db="EMBL/GenBank/DDBJ databases">
        <title>Whole genome shotgun sequence of Vibrio inusitatus NBRC 102082.</title>
        <authorList>
            <person name="Hosoyama A."/>
            <person name="Uohara A."/>
            <person name="Ohji S."/>
            <person name="Ichikawa N."/>
        </authorList>
    </citation>
    <scope>NUCLEOTIDE SEQUENCE [LARGE SCALE GENOMIC DNA]</scope>
    <source>
        <strain evidence="2 3">NBRC 102082</strain>
    </source>
</reference>
<dbReference type="InterPro" id="IPR001173">
    <property type="entry name" value="Glyco_trans_2-like"/>
</dbReference>
<dbReference type="AlphaFoldDB" id="A0A4Y3HZ82"/>
<dbReference type="EMBL" id="BJLF01000018">
    <property type="protein sequence ID" value="GEA52355.1"/>
    <property type="molecule type" value="Genomic_DNA"/>
</dbReference>
<protein>
    <recommendedName>
        <fullName evidence="1">Glycosyltransferase 2-like domain-containing protein</fullName>
    </recommendedName>
</protein>
<feature type="domain" description="Glycosyltransferase 2-like" evidence="1">
    <location>
        <begin position="18"/>
        <end position="181"/>
    </location>
</feature>
<dbReference type="PANTHER" id="PTHR22916">
    <property type="entry name" value="GLYCOSYLTRANSFERASE"/>
    <property type="match status" value="1"/>
</dbReference>
<dbReference type="PANTHER" id="PTHR22916:SF3">
    <property type="entry name" value="UDP-GLCNAC:BETAGAL BETA-1,3-N-ACETYLGLUCOSAMINYLTRANSFERASE-LIKE PROTEIN 1"/>
    <property type="match status" value="1"/>
</dbReference>
<dbReference type="Pfam" id="PF00535">
    <property type="entry name" value="Glycos_transf_2"/>
    <property type="match status" value="1"/>
</dbReference>
<keyword evidence="3" id="KW-1185">Reference proteome</keyword>